<evidence type="ECO:0000313" key="2">
    <source>
        <dbReference type="Proteomes" id="UP000815325"/>
    </source>
</evidence>
<comment type="caution">
    <text evidence="1">The sequence shown here is derived from an EMBL/GenBank/DDBJ whole genome shotgun (WGS) entry which is preliminary data.</text>
</comment>
<name>A0ABQ7FRE8_DUNSA</name>
<protein>
    <recommendedName>
        <fullName evidence="3">GNAT family N-acetyltransferase</fullName>
    </recommendedName>
</protein>
<organism evidence="1 2">
    <name type="scientific">Dunaliella salina</name>
    <name type="common">Green alga</name>
    <name type="synonym">Protococcus salinus</name>
    <dbReference type="NCBI Taxonomy" id="3046"/>
    <lineage>
        <taxon>Eukaryota</taxon>
        <taxon>Viridiplantae</taxon>
        <taxon>Chlorophyta</taxon>
        <taxon>core chlorophytes</taxon>
        <taxon>Chlorophyceae</taxon>
        <taxon>CS clade</taxon>
        <taxon>Chlamydomonadales</taxon>
        <taxon>Dunaliellaceae</taxon>
        <taxon>Dunaliella</taxon>
    </lineage>
</organism>
<gene>
    <name evidence="1" type="ORF">DUNSADRAFT_13202</name>
</gene>
<reference evidence="1" key="1">
    <citation type="submission" date="2017-08" db="EMBL/GenBank/DDBJ databases">
        <authorList>
            <person name="Polle J.E."/>
            <person name="Barry K."/>
            <person name="Cushman J."/>
            <person name="Schmutz J."/>
            <person name="Tran D."/>
            <person name="Hathwaick L.T."/>
            <person name="Yim W.C."/>
            <person name="Jenkins J."/>
            <person name="Mckie-Krisberg Z.M."/>
            <person name="Prochnik S."/>
            <person name="Lindquist E."/>
            <person name="Dockter R.B."/>
            <person name="Adam C."/>
            <person name="Molina H."/>
            <person name="Bunkerborg J."/>
            <person name="Jin E."/>
            <person name="Buchheim M."/>
            <person name="Magnuson J."/>
        </authorList>
    </citation>
    <scope>NUCLEOTIDE SEQUENCE</scope>
    <source>
        <strain evidence="1">CCAP 19/18</strain>
    </source>
</reference>
<accession>A0ABQ7FRE8</accession>
<sequence>MDPEQLQCAQAELRLLIFPGAQVLYRNVGFEQGATFTSVGNTPPMLLAAYPEGLPEGVQEYVDQQRQ</sequence>
<dbReference type="EMBL" id="MU074582">
    <property type="protein sequence ID" value="KAF5825239.1"/>
    <property type="molecule type" value="Genomic_DNA"/>
</dbReference>
<proteinExistence type="predicted"/>
<keyword evidence="2" id="KW-1185">Reference proteome</keyword>
<evidence type="ECO:0000313" key="1">
    <source>
        <dbReference type="EMBL" id="KAF5825239.1"/>
    </source>
</evidence>
<dbReference type="Proteomes" id="UP000815325">
    <property type="component" value="Unassembled WGS sequence"/>
</dbReference>
<evidence type="ECO:0008006" key="3">
    <source>
        <dbReference type="Google" id="ProtNLM"/>
    </source>
</evidence>
<feature type="non-terminal residue" evidence="1">
    <location>
        <position position="67"/>
    </location>
</feature>